<keyword evidence="7 16" id="KW-0820">tRNA-binding</keyword>
<name>A0A9Q8U1T1_9GAMM</name>
<dbReference type="EMBL" id="CP097966">
    <property type="protein sequence ID" value="URQ62722.1"/>
    <property type="molecule type" value="Genomic_DNA"/>
</dbReference>
<dbReference type="PANTHER" id="PTHR11586">
    <property type="entry name" value="TRNA-AMINOACYLATION COFACTOR ARC1 FAMILY MEMBER"/>
    <property type="match status" value="1"/>
</dbReference>
<feature type="domain" description="TRNA-binding" evidence="17">
    <location>
        <begin position="8"/>
        <end position="110"/>
    </location>
</feature>
<evidence type="ECO:0000256" key="6">
    <source>
        <dbReference type="ARBA" id="ARBA00022490"/>
    </source>
</evidence>
<evidence type="ECO:0000256" key="7">
    <source>
        <dbReference type="ARBA" id="ARBA00022555"/>
    </source>
</evidence>
<keyword evidence="13" id="KW-0030">Aminoacyl-tRNA synthetase</keyword>
<dbReference type="SUPFAM" id="SSF50249">
    <property type="entry name" value="Nucleic acid-binding proteins"/>
    <property type="match status" value="1"/>
</dbReference>
<keyword evidence="11 16" id="KW-0694">RNA-binding</keyword>
<evidence type="ECO:0000256" key="3">
    <source>
        <dbReference type="ARBA" id="ARBA00011738"/>
    </source>
</evidence>
<comment type="catalytic activity">
    <reaction evidence="15">
        <text>tRNA(Met) + L-methionine + ATP = L-methionyl-tRNA(Met) + AMP + diphosphate</text>
        <dbReference type="Rhea" id="RHEA:13481"/>
        <dbReference type="Rhea" id="RHEA-COMP:9667"/>
        <dbReference type="Rhea" id="RHEA-COMP:9698"/>
        <dbReference type="ChEBI" id="CHEBI:30616"/>
        <dbReference type="ChEBI" id="CHEBI:33019"/>
        <dbReference type="ChEBI" id="CHEBI:57844"/>
        <dbReference type="ChEBI" id="CHEBI:78442"/>
        <dbReference type="ChEBI" id="CHEBI:78530"/>
        <dbReference type="ChEBI" id="CHEBI:456215"/>
        <dbReference type="EC" id="6.1.1.10"/>
    </reaction>
</comment>
<dbReference type="InterPro" id="IPR004495">
    <property type="entry name" value="Met-tRNA-synth_bsu_C"/>
</dbReference>
<comment type="function">
    <text evidence="1">Is required not only for elongation of protein synthesis but also for the initiation of all mRNA translation through initiator tRNA(fMet) aminoacylation.</text>
</comment>
<dbReference type="InterPro" id="IPR002547">
    <property type="entry name" value="tRNA-bd_dom"/>
</dbReference>
<dbReference type="PROSITE" id="PS50886">
    <property type="entry name" value="TRBD"/>
    <property type="match status" value="1"/>
</dbReference>
<dbReference type="AlphaFoldDB" id="A0A9Q8U1T1"/>
<evidence type="ECO:0000313" key="19">
    <source>
        <dbReference type="Proteomes" id="UP001056381"/>
    </source>
</evidence>
<evidence type="ECO:0000256" key="8">
    <source>
        <dbReference type="ARBA" id="ARBA00022598"/>
    </source>
</evidence>
<dbReference type="GO" id="GO:0000049">
    <property type="term" value="F:tRNA binding"/>
    <property type="evidence" value="ECO:0007669"/>
    <property type="project" value="UniProtKB-UniRule"/>
</dbReference>
<comment type="subunit">
    <text evidence="3">Homodimer.</text>
</comment>
<accession>A0A9Q8U1T1</accession>
<dbReference type="PANTHER" id="PTHR11586:SF37">
    <property type="entry name" value="TRNA-BINDING DOMAIN-CONTAINING PROTEIN"/>
    <property type="match status" value="1"/>
</dbReference>
<evidence type="ECO:0000256" key="16">
    <source>
        <dbReference type="PROSITE-ProRule" id="PRU00209"/>
    </source>
</evidence>
<evidence type="ECO:0000256" key="11">
    <source>
        <dbReference type="ARBA" id="ARBA00022884"/>
    </source>
</evidence>
<evidence type="ECO:0000259" key="17">
    <source>
        <dbReference type="PROSITE" id="PS50886"/>
    </source>
</evidence>
<evidence type="ECO:0000256" key="5">
    <source>
        <dbReference type="ARBA" id="ARBA00018753"/>
    </source>
</evidence>
<evidence type="ECO:0000256" key="9">
    <source>
        <dbReference type="ARBA" id="ARBA00022741"/>
    </source>
</evidence>
<evidence type="ECO:0000256" key="15">
    <source>
        <dbReference type="ARBA" id="ARBA00047364"/>
    </source>
</evidence>
<evidence type="ECO:0000256" key="4">
    <source>
        <dbReference type="ARBA" id="ARBA00012838"/>
    </source>
</evidence>
<evidence type="ECO:0000256" key="13">
    <source>
        <dbReference type="ARBA" id="ARBA00023146"/>
    </source>
</evidence>
<dbReference type="GO" id="GO:0006431">
    <property type="term" value="P:methionyl-tRNA aminoacylation"/>
    <property type="evidence" value="ECO:0007669"/>
    <property type="project" value="InterPro"/>
</dbReference>
<gene>
    <name evidence="18" type="primary">metG</name>
    <name evidence="18" type="ORF">M9B40_03045</name>
</gene>
<keyword evidence="9" id="KW-0547">Nucleotide-binding</keyword>
<evidence type="ECO:0000256" key="2">
    <source>
        <dbReference type="ARBA" id="ARBA00004496"/>
    </source>
</evidence>
<dbReference type="GO" id="GO:0005524">
    <property type="term" value="F:ATP binding"/>
    <property type="evidence" value="ECO:0007669"/>
    <property type="project" value="UniProtKB-KW"/>
</dbReference>
<dbReference type="NCBIfam" id="TIGR00399">
    <property type="entry name" value="metG_C_term"/>
    <property type="match status" value="1"/>
</dbReference>
<evidence type="ECO:0000256" key="14">
    <source>
        <dbReference type="ARBA" id="ARBA00030904"/>
    </source>
</evidence>
<keyword evidence="6" id="KW-0963">Cytoplasm</keyword>
<reference evidence="18" key="1">
    <citation type="submission" date="2022-05" db="EMBL/GenBank/DDBJ databases">
        <title>Single-amplified genomics reveal most streamlined microbe among free-living bacteria.</title>
        <authorList>
            <person name="Roda-Garcia J."/>
            <person name="Haro-Moreno J.M."/>
            <person name="Rodriguez-Valera F."/>
            <person name="Almagro-Moreno S."/>
            <person name="Lopez-Perez M."/>
        </authorList>
    </citation>
    <scope>NUCLEOTIDE SEQUENCE</scope>
    <source>
        <strain evidence="18">TMED112-D2-2</strain>
    </source>
</reference>
<dbReference type="GO" id="GO:0005737">
    <property type="term" value="C:cytoplasm"/>
    <property type="evidence" value="ECO:0007669"/>
    <property type="project" value="UniProtKB-SubCell"/>
</dbReference>
<organism evidence="18 19">
    <name type="scientific">SAR86 cluster bacterium</name>
    <dbReference type="NCBI Taxonomy" id="2030880"/>
    <lineage>
        <taxon>Bacteria</taxon>
        <taxon>Pseudomonadati</taxon>
        <taxon>Pseudomonadota</taxon>
        <taxon>Gammaproteobacteria</taxon>
        <taxon>SAR86 cluster</taxon>
    </lineage>
</organism>
<dbReference type="FunFam" id="2.40.50.140:FF:000042">
    <property type="entry name" value="Methionine--tRNA ligase"/>
    <property type="match status" value="1"/>
</dbReference>
<evidence type="ECO:0000256" key="1">
    <source>
        <dbReference type="ARBA" id="ARBA00003314"/>
    </source>
</evidence>
<keyword evidence="8 18" id="KW-0436">Ligase</keyword>
<dbReference type="InterPro" id="IPR051270">
    <property type="entry name" value="Tyrosine-tRNA_ligase_regulator"/>
</dbReference>
<evidence type="ECO:0000256" key="10">
    <source>
        <dbReference type="ARBA" id="ARBA00022840"/>
    </source>
</evidence>
<protein>
    <recommendedName>
        <fullName evidence="5">Methionine--tRNA ligase</fullName>
        <ecNumber evidence="4">6.1.1.10</ecNumber>
    </recommendedName>
    <alternativeName>
        <fullName evidence="14">Methionyl-tRNA synthetase</fullName>
    </alternativeName>
</protein>
<keyword evidence="19" id="KW-1185">Reference proteome</keyword>
<sequence>MSEINIEEFINVDLRVAKIKEAHEVPDADKLVELILDVGELGEKRVFAGIKDAYELEDLTNKLVVVVNNLKPRKMRFGISEGMILASGEGGKDVFLVCPEEGSKPGDRVK</sequence>
<dbReference type="GO" id="GO:0004825">
    <property type="term" value="F:methionine-tRNA ligase activity"/>
    <property type="evidence" value="ECO:0007669"/>
    <property type="project" value="UniProtKB-EC"/>
</dbReference>
<dbReference type="Gene3D" id="2.40.50.140">
    <property type="entry name" value="Nucleic acid-binding proteins"/>
    <property type="match status" value="1"/>
</dbReference>
<comment type="subcellular location">
    <subcellularLocation>
        <location evidence="2">Cytoplasm</location>
    </subcellularLocation>
</comment>
<dbReference type="InterPro" id="IPR012340">
    <property type="entry name" value="NA-bd_OB-fold"/>
</dbReference>
<dbReference type="EC" id="6.1.1.10" evidence="4"/>
<dbReference type="Pfam" id="PF01588">
    <property type="entry name" value="tRNA_bind"/>
    <property type="match status" value="1"/>
</dbReference>
<proteinExistence type="predicted"/>
<evidence type="ECO:0000256" key="12">
    <source>
        <dbReference type="ARBA" id="ARBA00022917"/>
    </source>
</evidence>
<dbReference type="Proteomes" id="UP001056381">
    <property type="component" value="Chromosome"/>
</dbReference>
<keyword evidence="12" id="KW-0648">Protein biosynthesis</keyword>
<keyword evidence="10" id="KW-0067">ATP-binding</keyword>
<evidence type="ECO:0000313" key="18">
    <source>
        <dbReference type="EMBL" id="URQ62722.1"/>
    </source>
</evidence>